<feature type="domain" description="BTB" evidence="1">
    <location>
        <begin position="162"/>
        <end position="257"/>
    </location>
</feature>
<evidence type="ECO:0000313" key="2">
    <source>
        <dbReference type="Proteomes" id="UP000887577"/>
    </source>
</evidence>
<accession>A0A914YN24</accession>
<dbReference type="InterPro" id="IPR011333">
    <property type="entry name" value="SKP1/BTB/POZ_sf"/>
</dbReference>
<dbReference type="AlphaFoldDB" id="A0A914YN24"/>
<evidence type="ECO:0000313" key="3">
    <source>
        <dbReference type="WBParaSite" id="PSU_v2.g210.t1"/>
    </source>
</evidence>
<evidence type="ECO:0000259" key="1">
    <source>
        <dbReference type="SMART" id="SM00225"/>
    </source>
</evidence>
<keyword evidence="2" id="KW-1185">Reference proteome</keyword>
<dbReference type="Gene3D" id="3.30.710.10">
    <property type="entry name" value="Potassium Channel Kv1.1, Chain A"/>
    <property type="match status" value="1"/>
</dbReference>
<dbReference type="Pfam" id="PF00651">
    <property type="entry name" value="BTB"/>
    <property type="match status" value="1"/>
</dbReference>
<name>A0A914YN24_9BILA</name>
<protein>
    <submittedName>
        <fullName evidence="3">BTB domain-containing protein</fullName>
    </submittedName>
</protein>
<dbReference type="InterPro" id="IPR000210">
    <property type="entry name" value="BTB/POZ_dom"/>
</dbReference>
<dbReference type="WBParaSite" id="PSU_v2.g210.t1">
    <property type="protein sequence ID" value="PSU_v2.g210.t1"/>
    <property type="gene ID" value="PSU_v2.g210"/>
</dbReference>
<reference evidence="3" key="1">
    <citation type="submission" date="2022-11" db="UniProtKB">
        <authorList>
            <consortium name="WormBaseParasite"/>
        </authorList>
    </citation>
    <scope>IDENTIFICATION</scope>
</reference>
<dbReference type="SMART" id="SM00225">
    <property type="entry name" value="BTB"/>
    <property type="match status" value="1"/>
</dbReference>
<dbReference type="SUPFAM" id="SSF54695">
    <property type="entry name" value="POZ domain"/>
    <property type="match status" value="1"/>
</dbReference>
<proteinExistence type="predicted"/>
<dbReference type="Proteomes" id="UP000887577">
    <property type="component" value="Unplaced"/>
</dbReference>
<sequence>MTAVKRKYASEEIYPLSMEWIINKDNLNVTSPFMQIPNLPEITYSLSLNPNAGKKEDQAILCFHLKSDKNADIIVNAVISCKSAVFEHEWIYTFKKGETNTYNARICFSDELLDSDSEFFINNQMIIELKGTLKVEIVTEVESKITKYESLGFILWKSEGDKNVVIAVGENELKAHKLVLKRRNLHSSAAPNNAGVDKIQIHHCPFETVKEGIMFCYDIQLSETLSADSASKLLIFSNNYEIKDLKKNMEEFCIENLSVSNAVGFANASISANSENLKQKCFDFLLKCMKDGTAVKNIQKINLEMKETLFFKSFYAKCEA</sequence>
<organism evidence="2 3">
    <name type="scientific">Panagrolaimus superbus</name>
    <dbReference type="NCBI Taxonomy" id="310955"/>
    <lineage>
        <taxon>Eukaryota</taxon>
        <taxon>Metazoa</taxon>
        <taxon>Ecdysozoa</taxon>
        <taxon>Nematoda</taxon>
        <taxon>Chromadorea</taxon>
        <taxon>Rhabditida</taxon>
        <taxon>Tylenchina</taxon>
        <taxon>Panagrolaimomorpha</taxon>
        <taxon>Panagrolaimoidea</taxon>
        <taxon>Panagrolaimidae</taxon>
        <taxon>Panagrolaimus</taxon>
    </lineage>
</organism>